<dbReference type="EMBL" id="AP014936">
    <property type="protein sequence ID" value="BAU48384.1"/>
    <property type="molecule type" value="Genomic_DNA"/>
</dbReference>
<dbReference type="AlphaFoldDB" id="A0A1B4VA46"/>
<dbReference type="InterPro" id="IPR005358">
    <property type="entry name" value="Puta_zinc/iron-chelating_dom"/>
</dbReference>
<evidence type="ECO:0008006" key="4">
    <source>
        <dbReference type="Google" id="ProtNLM"/>
    </source>
</evidence>
<proteinExistence type="predicted"/>
<reference evidence="2 3" key="1">
    <citation type="submission" date="2015-08" db="EMBL/GenBank/DDBJ databases">
        <title>Complete genome sequence of Sulfurifustis variabilis.</title>
        <authorList>
            <person name="Miura A."/>
            <person name="Kojima H."/>
            <person name="Fukui M."/>
        </authorList>
    </citation>
    <scope>NUCLEOTIDE SEQUENCE [LARGE SCALE GENOMIC DNA]</scope>
    <source>
        <strain evidence="3">skN76</strain>
    </source>
</reference>
<feature type="region of interest" description="Disordered" evidence="1">
    <location>
        <begin position="126"/>
        <end position="148"/>
    </location>
</feature>
<keyword evidence="3" id="KW-1185">Reference proteome</keyword>
<evidence type="ECO:0000313" key="2">
    <source>
        <dbReference type="EMBL" id="BAU48384.1"/>
    </source>
</evidence>
<protein>
    <recommendedName>
        <fullName evidence="4">Fe-S oxidoreductase</fullName>
    </recommendedName>
</protein>
<dbReference type="Pfam" id="PF03692">
    <property type="entry name" value="CxxCxxCC"/>
    <property type="match status" value="1"/>
</dbReference>
<dbReference type="RefSeq" id="WP_096460901.1">
    <property type="nucleotide sequence ID" value="NZ_AP014936.1"/>
</dbReference>
<organism evidence="2 3">
    <name type="scientific">Sulfurifustis variabilis</name>
    <dbReference type="NCBI Taxonomy" id="1675686"/>
    <lineage>
        <taxon>Bacteria</taxon>
        <taxon>Pseudomonadati</taxon>
        <taxon>Pseudomonadota</taxon>
        <taxon>Gammaproteobacteria</taxon>
        <taxon>Acidiferrobacterales</taxon>
        <taxon>Acidiferrobacteraceae</taxon>
        <taxon>Sulfurifustis</taxon>
    </lineage>
</organism>
<evidence type="ECO:0000256" key="1">
    <source>
        <dbReference type="SAM" id="MobiDB-lite"/>
    </source>
</evidence>
<evidence type="ECO:0000313" key="3">
    <source>
        <dbReference type="Proteomes" id="UP000218899"/>
    </source>
</evidence>
<dbReference type="KEGG" id="sva:SVA_1830"/>
<name>A0A1B4VA46_9GAMM</name>
<accession>A0A1B4VA46</accession>
<sequence>MMSGGNDKPDCEVGVDCDRGREMGCGTFCCRLLVRLDPDEQETVNPGRVAKGFVDKDPESGNCVHFDVQTSLCRVWTRRPRVCREYSCNGDYLLQVVLRHGFRSLATLLKIARDAYIPKETYAHVPHRGTPAAPEKGGSGSAAIELRG</sequence>
<dbReference type="OrthoDB" id="71604at2"/>
<gene>
    <name evidence="2" type="ORF">SVA_1830</name>
</gene>
<dbReference type="Proteomes" id="UP000218899">
    <property type="component" value="Chromosome"/>
</dbReference>